<dbReference type="STRING" id="62708.A0A420HMK6"/>
<evidence type="ECO:0000313" key="2">
    <source>
        <dbReference type="Proteomes" id="UP000283383"/>
    </source>
</evidence>
<sequence length="356" mass="40922">MSKKWDHIIKESITEGLDELEMAERKNIFGDVAGAKRPSLFVLPIINVTPFSGRDQDAGRWIAVLESKFHQAGFDSAEDIPGWMWVKAVWMNTTTDAAMWMDSTPHIRKITNKVKARRPSEISDLERDVFTDEFQQKMVNELRHDKDESLREYFSRAQGILKIIGVDDNSEYRGVASSVNKFMIEMIVNRFVLRIYDEKLSARAVDRGAASSKSLHQAFEVIQGCQITMSDQVRQNEMWQQMHKAKAFDLIQENPAEVKAVVDDLPNSILTQYEQETLGGHMRLPESLQRFQEELYQRKLTQPKRVTSSLAYQHLHHFNDTRMNSNIVTTHLAIEDPHSEILGGTEAKIIQSTKIM</sequence>
<comment type="caution">
    <text evidence="1">The sequence shown here is derived from an EMBL/GenBank/DDBJ whole genome shotgun (WGS) entry which is preliminary data.</text>
</comment>
<proteinExistence type="predicted"/>
<dbReference type="AlphaFoldDB" id="A0A420HMK6"/>
<evidence type="ECO:0008006" key="3">
    <source>
        <dbReference type="Google" id="ProtNLM"/>
    </source>
</evidence>
<evidence type="ECO:0000313" key="1">
    <source>
        <dbReference type="EMBL" id="RKF58643.1"/>
    </source>
</evidence>
<keyword evidence="2" id="KW-1185">Reference proteome</keyword>
<dbReference type="Proteomes" id="UP000283383">
    <property type="component" value="Unassembled WGS sequence"/>
</dbReference>
<dbReference type="EMBL" id="MCBQ01018081">
    <property type="protein sequence ID" value="RKF58643.1"/>
    <property type="molecule type" value="Genomic_DNA"/>
</dbReference>
<organism evidence="1 2">
    <name type="scientific">Golovinomyces cichoracearum</name>
    <dbReference type="NCBI Taxonomy" id="62708"/>
    <lineage>
        <taxon>Eukaryota</taxon>
        <taxon>Fungi</taxon>
        <taxon>Dikarya</taxon>
        <taxon>Ascomycota</taxon>
        <taxon>Pezizomycotina</taxon>
        <taxon>Leotiomycetes</taxon>
        <taxon>Erysiphales</taxon>
        <taxon>Erysiphaceae</taxon>
        <taxon>Golovinomyces</taxon>
    </lineage>
</organism>
<gene>
    <name evidence="1" type="ORF">GcM3_180037</name>
</gene>
<name>A0A420HMK6_9PEZI</name>
<protein>
    <recommendedName>
        <fullName evidence="3">Retrotransposon gag domain-containing protein</fullName>
    </recommendedName>
</protein>
<reference evidence="1 2" key="1">
    <citation type="journal article" date="2018" name="BMC Genomics">
        <title>Comparative genome analyses reveal sequence features reflecting distinct modes of host-adaptation between dicot and monocot powdery mildew.</title>
        <authorList>
            <person name="Wu Y."/>
            <person name="Ma X."/>
            <person name="Pan Z."/>
            <person name="Kale S.D."/>
            <person name="Song Y."/>
            <person name="King H."/>
            <person name="Zhang Q."/>
            <person name="Presley C."/>
            <person name="Deng X."/>
            <person name="Wei C.I."/>
            <person name="Xiao S."/>
        </authorList>
    </citation>
    <scope>NUCLEOTIDE SEQUENCE [LARGE SCALE GENOMIC DNA]</scope>
    <source>
        <strain evidence="1">UMSG3</strain>
    </source>
</reference>
<accession>A0A420HMK6</accession>